<dbReference type="PANTHER" id="PTHR43081:SF17">
    <property type="entry name" value="BLL5647 PROTEIN"/>
    <property type="match status" value="1"/>
</dbReference>
<dbReference type="SUPFAM" id="SSF158472">
    <property type="entry name" value="HAMP domain-like"/>
    <property type="match status" value="1"/>
</dbReference>
<dbReference type="Proteomes" id="UP000178953">
    <property type="component" value="Unassembled WGS sequence"/>
</dbReference>
<keyword evidence="11" id="KW-1185">Reference proteome</keyword>
<dbReference type="OrthoDB" id="368920at2"/>
<gene>
    <name evidence="10" type="ORF">BEL07_04480</name>
</gene>
<evidence type="ECO:0000256" key="4">
    <source>
        <dbReference type="ARBA" id="ARBA00022692"/>
    </source>
</evidence>
<evidence type="ECO:0000256" key="7">
    <source>
        <dbReference type="SAM" id="Phobius"/>
    </source>
</evidence>
<feature type="transmembrane region" description="Helical" evidence="7">
    <location>
        <begin position="99"/>
        <end position="120"/>
    </location>
</feature>
<dbReference type="SMART" id="SM00044">
    <property type="entry name" value="CYCc"/>
    <property type="match status" value="1"/>
</dbReference>
<dbReference type="Pfam" id="PF00672">
    <property type="entry name" value="HAMP"/>
    <property type="match status" value="1"/>
</dbReference>
<evidence type="ECO:0000256" key="2">
    <source>
        <dbReference type="ARBA" id="ARBA00005381"/>
    </source>
</evidence>
<dbReference type="PROSITE" id="PS50885">
    <property type="entry name" value="HAMP"/>
    <property type="match status" value="1"/>
</dbReference>
<dbReference type="PANTHER" id="PTHR43081">
    <property type="entry name" value="ADENYLATE CYCLASE, TERMINAL-DIFFERENTIATION SPECIFIC-RELATED"/>
    <property type="match status" value="1"/>
</dbReference>
<dbReference type="SMART" id="SM00304">
    <property type="entry name" value="HAMP"/>
    <property type="match status" value="1"/>
</dbReference>
<reference evidence="10 11" key="1">
    <citation type="submission" date="2016-09" db="EMBL/GenBank/DDBJ databases">
        <title>genome sequence of Mycobacterium sp. 739 SCH.</title>
        <authorList>
            <person name="Greninger A.L."/>
            <person name="Qin X."/>
            <person name="Jerome K."/>
            <person name="Vora S."/>
            <person name="Quinn K."/>
        </authorList>
    </citation>
    <scope>NUCLEOTIDE SEQUENCE [LARGE SCALE GENOMIC DNA]</scope>
    <source>
        <strain evidence="10 11">SCH</strain>
    </source>
</reference>
<dbReference type="RefSeq" id="WP_070351903.1">
    <property type="nucleotide sequence ID" value="NZ_CP043474.1"/>
</dbReference>
<dbReference type="PROSITE" id="PS50125">
    <property type="entry name" value="GUANYLATE_CYCLASE_2"/>
    <property type="match status" value="1"/>
</dbReference>
<dbReference type="CDD" id="cd07302">
    <property type="entry name" value="CHD"/>
    <property type="match status" value="1"/>
</dbReference>
<accession>A0A1E8Q994</accession>
<dbReference type="GO" id="GO:0035556">
    <property type="term" value="P:intracellular signal transduction"/>
    <property type="evidence" value="ECO:0007669"/>
    <property type="project" value="InterPro"/>
</dbReference>
<keyword evidence="4 7" id="KW-0812">Transmembrane</keyword>
<dbReference type="CDD" id="cd06225">
    <property type="entry name" value="HAMP"/>
    <property type="match status" value="1"/>
</dbReference>
<protein>
    <recommendedName>
        <fullName evidence="12">Adenylate/guanylate cyclase domain-containing protein</fullName>
    </recommendedName>
</protein>
<evidence type="ECO:0000259" key="9">
    <source>
        <dbReference type="PROSITE" id="PS50885"/>
    </source>
</evidence>
<evidence type="ECO:0000256" key="3">
    <source>
        <dbReference type="ARBA" id="ARBA00022475"/>
    </source>
</evidence>
<evidence type="ECO:0000313" key="11">
    <source>
        <dbReference type="Proteomes" id="UP000178953"/>
    </source>
</evidence>
<keyword evidence="3" id="KW-1003">Cell membrane</keyword>
<dbReference type="SUPFAM" id="SSF55073">
    <property type="entry name" value="Nucleotide cyclase"/>
    <property type="match status" value="1"/>
</dbReference>
<evidence type="ECO:0000259" key="8">
    <source>
        <dbReference type="PROSITE" id="PS50125"/>
    </source>
</evidence>
<keyword evidence="6 7" id="KW-0472">Membrane</keyword>
<sequence length="550" mass="59705">MTDAARSDDTETNAASTARRLGRVLARLTRQTSHGPTTPEYGSWILGRVSESQRRRRVRIQAILTTFVVCANLIGIGVAILVVTVTFPSPSVFDPDVRWITFAVSPAYIGSALIVGVVWATNRVIRNVRWAIAEREPTPKEQRSTFLAPWRLTRVLLVLWSGGTVLLTLLYGLQNTDYIPKTLLGISFPAIVVSASCYLFTEFALRPVAAQALEVGPPPRRFAPGILGRTLTVWALGSGVPVLGILLAAIITLTLEIVSPTQFAVAVMILALFALIFGFILMWILSWLTATPVRVVRAALNRVEQGDLDTNLVVFDGTELGQLQRGFNKMVTGLRERERVRDLFGRHVGREVALLAEQERPKLGGEERHAAVIFVDIIGSTQLVTSRRAVEVVELLNRFFAVIVDEVDRHHGLVNKFEGDAVLAVFGAPVSLDNAEEEALAAARAMARRLRDEVPECQAGIGVAAGQVVAGNVGAKERFEYTVIGAPVNEAARLCELSKEIGGHLVASADTVRGAGDEESAHWELGKSVTLRGHDEATTLATPVRSAVPD</sequence>
<comment type="subcellular location">
    <subcellularLocation>
        <location evidence="1">Cell membrane</location>
        <topology evidence="1">Multi-pass membrane protein</topology>
    </subcellularLocation>
</comment>
<evidence type="ECO:0000256" key="6">
    <source>
        <dbReference type="ARBA" id="ARBA00023136"/>
    </source>
</evidence>
<dbReference type="GO" id="GO:0006171">
    <property type="term" value="P:cAMP biosynthetic process"/>
    <property type="evidence" value="ECO:0007669"/>
    <property type="project" value="TreeGrafter"/>
</dbReference>
<feature type="transmembrane region" description="Helical" evidence="7">
    <location>
        <begin position="226"/>
        <end position="251"/>
    </location>
</feature>
<feature type="transmembrane region" description="Helical" evidence="7">
    <location>
        <begin position="152"/>
        <end position="171"/>
    </location>
</feature>
<dbReference type="InterPro" id="IPR001054">
    <property type="entry name" value="A/G_cyclase"/>
</dbReference>
<feature type="domain" description="Guanylate cyclase" evidence="8">
    <location>
        <begin position="371"/>
        <end position="495"/>
    </location>
</feature>
<dbReference type="AlphaFoldDB" id="A0A1E8Q994"/>
<dbReference type="Gene3D" id="6.10.340.10">
    <property type="match status" value="1"/>
</dbReference>
<dbReference type="GO" id="GO:0005886">
    <property type="term" value="C:plasma membrane"/>
    <property type="evidence" value="ECO:0007669"/>
    <property type="project" value="UniProtKB-SubCell"/>
</dbReference>
<dbReference type="InterPro" id="IPR003660">
    <property type="entry name" value="HAMP_dom"/>
</dbReference>
<name>A0A1E8Q994_9MYCO</name>
<feature type="transmembrane region" description="Helical" evidence="7">
    <location>
        <begin position="263"/>
        <end position="288"/>
    </location>
</feature>
<comment type="similarity">
    <text evidence="2">Belongs to the adenylyl cyclase class-3 family.</text>
</comment>
<feature type="transmembrane region" description="Helical" evidence="7">
    <location>
        <begin position="183"/>
        <end position="205"/>
    </location>
</feature>
<proteinExistence type="inferred from homology"/>
<evidence type="ECO:0000313" key="10">
    <source>
        <dbReference type="EMBL" id="OFJ55016.1"/>
    </source>
</evidence>
<feature type="domain" description="HAMP" evidence="9">
    <location>
        <begin position="287"/>
        <end position="339"/>
    </location>
</feature>
<organism evidence="10 11">
    <name type="scientific">Mycolicibacterium grossiae</name>
    <dbReference type="NCBI Taxonomy" id="1552759"/>
    <lineage>
        <taxon>Bacteria</taxon>
        <taxon>Bacillati</taxon>
        <taxon>Actinomycetota</taxon>
        <taxon>Actinomycetes</taxon>
        <taxon>Mycobacteriales</taxon>
        <taxon>Mycobacteriaceae</taxon>
        <taxon>Mycolicibacterium</taxon>
    </lineage>
</organism>
<dbReference type="FunFam" id="3.30.70.1230:FF:000016">
    <property type="entry name" value="Adenylate/guanylate cyclase domain-containing protein"/>
    <property type="match status" value="1"/>
</dbReference>
<evidence type="ECO:0000256" key="5">
    <source>
        <dbReference type="ARBA" id="ARBA00022989"/>
    </source>
</evidence>
<dbReference type="Pfam" id="PF00211">
    <property type="entry name" value="Guanylate_cyc"/>
    <property type="match status" value="1"/>
</dbReference>
<feature type="transmembrane region" description="Helical" evidence="7">
    <location>
        <begin position="62"/>
        <end position="87"/>
    </location>
</feature>
<dbReference type="Gene3D" id="3.30.70.1230">
    <property type="entry name" value="Nucleotide cyclase"/>
    <property type="match status" value="1"/>
</dbReference>
<dbReference type="GO" id="GO:0004016">
    <property type="term" value="F:adenylate cyclase activity"/>
    <property type="evidence" value="ECO:0007669"/>
    <property type="project" value="UniProtKB-ARBA"/>
</dbReference>
<evidence type="ECO:0000256" key="1">
    <source>
        <dbReference type="ARBA" id="ARBA00004651"/>
    </source>
</evidence>
<comment type="caution">
    <text evidence="10">The sequence shown here is derived from an EMBL/GenBank/DDBJ whole genome shotgun (WGS) entry which is preliminary data.</text>
</comment>
<evidence type="ECO:0008006" key="12">
    <source>
        <dbReference type="Google" id="ProtNLM"/>
    </source>
</evidence>
<dbReference type="EMBL" id="MCHX01000007">
    <property type="protein sequence ID" value="OFJ55016.1"/>
    <property type="molecule type" value="Genomic_DNA"/>
</dbReference>
<dbReference type="InterPro" id="IPR029787">
    <property type="entry name" value="Nucleotide_cyclase"/>
</dbReference>
<keyword evidence="5 7" id="KW-1133">Transmembrane helix</keyword>
<dbReference type="InterPro" id="IPR050697">
    <property type="entry name" value="Adenylyl/Guanylyl_Cyclase_3/4"/>
</dbReference>